<dbReference type="EMBL" id="CP088156">
    <property type="protein sequence ID" value="UFZ05458.1"/>
    <property type="molecule type" value="Genomic_DNA"/>
</dbReference>
<proteinExistence type="predicted"/>
<organism evidence="1 2">
    <name type="scientific">Bradyrhizobium ontarionense</name>
    <dbReference type="NCBI Taxonomy" id="2898149"/>
    <lineage>
        <taxon>Bacteria</taxon>
        <taxon>Pseudomonadati</taxon>
        <taxon>Pseudomonadota</taxon>
        <taxon>Alphaproteobacteria</taxon>
        <taxon>Hyphomicrobiales</taxon>
        <taxon>Nitrobacteraceae</taxon>
        <taxon>Bradyrhizobium</taxon>
    </lineage>
</organism>
<dbReference type="Proteomes" id="UP001431010">
    <property type="component" value="Chromosome"/>
</dbReference>
<accession>A0ABY3RDT7</accession>
<evidence type="ECO:0000313" key="1">
    <source>
        <dbReference type="EMBL" id="UFZ05458.1"/>
    </source>
</evidence>
<sequence length="147" mass="15440">MTTLVDNVSTRIDAVVPALKDRIEGIADLAALIAAGALPQREVAAFVVPVGFDDRGGESATSVHTQVLEESIAVILCVKALGDAKARRALPTIEQLTGAVIAAVAGWAPDDVAGVFRVVRGRLLSAEKGLVLYQLDFALLDQLRIVL</sequence>
<dbReference type="InterPro" id="IPR056912">
    <property type="entry name" value="Phage_JBD30_tail_term-like"/>
</dbReference>
<dbReference type="Pfam" id="PF23840">
    <property type="entry name" value="Phage_tail_terminator"/>
    <property type="match status" value="1"/>
</dbReference>
<evidence type="ECO:0008006" key="3">
    <source>
        <dbReference type="Google" id="ProtNLM"/>
    </source>
</evidence>
<name>A0ABY3RDT7_9BRAD</name>
<evidence type="ECO:0000313" key="2">
    <source>
        <dbReference type="Proteomes" id="UP001431010"/>
    </source>
</evidence>
<reference evidence="1" key="1">
    <citation type="journal article" date="2024" name="Antonie Van Leeuwenhoek">
        <title>Bradyrhizobium ontarionense sp. nov., a novel bacterial symbiont isolated from Aeschynomene indica (Indian jointvetch), harbours photosynthesis, nitrogen fixation and nitrous oxide (N2O) reductase genes.</title>
        <authorList>
            <person name="Bromfield E.S.P."/>
            <person name="Cloutier S."/>
        </authorList>
    </citation>
    <scope>NUCLEOTIDE SEQUENCE</scope>
    <source>
        <strain evidence="1">A19</strain>
    </source>
</reference>
<protein>
    <recommendedName>
        <fullName evidence="3">DUF3168 domain-containing protein</fullName>
    </recommendedName>
</protein>
<keyword evidence="2" id="KW-1185">Reference proteome</keyword>
<dbReference type="RefSeq" id="WP_231323578.1">
    <property type="nucleotide sequence ID" value="NZ_CP088156.1"/>
</dbReference>
<gene>
    <name evidence="1" type="ORF">LQG66_03840</name>
</gene>